<feature type="domain" description="Phage terminase large subunit GpA ATPase" evidence="1">
    <location>
        <begin position="40"/>
        <end position="266"/>
    </location>
</feature>
<accession>A0A418VP83</accession>
<gene>
    <name evidence="2" type="ORF">D3877_23455</name>
</gene>
<dbReference type="EMBL" id="QYUL01000004">
    <property type="protein sequence ID" value="RJF78090.1"/>
    <property type="molecule type" value="Genomic_DNA"/>
</dbReference>
<evidence type="ECO:0000313" key="2">
    <source>
        <dbReference type="EMBL" id="RJF78090.1"/>
    </source>
</evidence>
<keyword evidence="3" id="KW-1185">Reference proteome</keyword>
<organism evidence="2 3">
    <name type="scientific">Azospirillum cavernae</name>
    <dbReference type="NCBI Taxonomy" id="2320860"/>
    <lineage>
        <taxon>Bacteria</taxon>
        <taxon>Pseudomonadati</taxon>
        <taxon>Pseudomonadota</taxon>
        <taxon>Alphaproteobacteria</taxon>
        <taxon>Rhodospirillales</taxon>
        <taxon>Azospirillaceae</taxon>
        <taxon>Azospirillum</taxon>
    </lineage>
</organism>
<proteinExistence type="predicted"/>
<protein>
    <recommendedName>
        <fullName evidence="1">Phage terminase large subunit GpA ATPase domain-containing protein</fullName>
    </recommendedName>
</protein>
<dbReference type="Proteomes" id="UP000283458">
    <property type="component" value="Unassembled WGS sequence"/>
</dbReference>
<dbReference type="InterPro" id="IPR027417">
    <property type="entry name" value="P-loop_NTPase"/>
</dbReference>
<evidence type="ECO:0000259" key="1">
    <source>
        <dbReference type="Pfam" id="PF05876"/>
    </source>
</evidence>
<evidence type="ECO:0000313" key="3">
    <source>
        <dbReference type="Proteomes" id="UP000283458"/>
    </source>
</evidence>
<dbReference type="Gene3D" id="3.40.50.300">
    <property type="entry name" value="P-loop containing nucleotide triphosphate hydrolases"/>
    <property type="match status" value="1"/>
</dbReference>
<reference evidence="2 3" key="1">
    <citation type="submission" date="2018-09" db="EMBL/GenBank/DDBJ databases">
        <authorList>
            <person name="Zhu H."/>
        </authorList>
    </citation>
    <scope>NUCLEOTIDE SEQUENCE [LARGE SCALE GENOMIC DNA]</scope>
    <source>
        <strain evidence="2 3">K2W22B-5</strain>
    </source>
</reference>
<dbReference type="InterPro" id="IPR046453">
    <property type="entry name" value="GpA_ATPase"/>
</dbReference>
<dbReference type="RefSeq" id="WP_119833232.1">
    <property type="nucleotide sequence ID" value="NZ_QYUL01000004.1"/>
</dbReference>
<dbReference type="Pfam" id="PF05876">
    <property type="entry name" value="GpA_ATPase"/>
    <property type="match status" value="1"/>
</dbReference>
<dbReference type="GO" id="GO:0016887">
    <property type="term" value="F:ATP hydrolysis activity"/>
    <property type="evidence" value="ECO:0007669"/>
    <property type="project" value="InterPro"/>
</dbReference>
<dbReference type="OrthoDB" id="5181253at2"/>
<name>A0A418VP83_9PROT</name>
<comment type="caution">
    <text evidence="2">The sequence shown here is derived from an EMBL/GenBank/DDBJ whole genome shotgun (WGS) entry which is preliminary data.</text>
</comment>
<dbReference type="AlphaFoldDB" id="A0A418VP83"/>
<sequence>MTRPIQDFLSRARARFDVDQAASYGDWITQNTLLRGRPFSMAKYPFQQAIADDMHENLSVIKCSQVGLTEVQVRKILAFVKRNKGVNAIYTLPDEAMFKKVSQMRVKPCIEENAVFQPESGEKMVRSMSTMQFGTSFLLMTNATEGAATSTPADYLVHDEVDLTDQGMLSLFQSRLQNSEWRIKHRFSTPTFFGFGIDGDYEVTDQREWVIRCPYCRHVQIPDFTRDFVVIPGLPDDIEDLGHITESLMPKLDLLGAYVMCERCHQGPLDLDDEGRRWVAQRPDIQHARGYRVRPLSTGRIGIPYIIGQLLEYKRRDYLRGWSNTVLGKPYIDGNIRLERADIEACIAPVPTRPDEVDPTRPHFLGIDMGAVCHLILGVGTPEDCDALLFETIPANDIVDRVKGLCGQVNIVAGAVDRHPYTPTAHDIFEVSGRKVFPVEYRGSAEINIVFDEFKNPAYAQADRTSLLDVAAKSVRSKRITLCGYGHQKETIITHFRDNVRDEKPESPARWVKLKGDDHYFHALGFMLFSLRLWQALQPLRKAETRTLYETIGADWVPDDVGLLVPSSHSQGLLSW</sequence>